<protein>
    <recommendedName>
        <fullName evidence="6">tRNA uridine 5-carboxymethylaminomethyl modification enzyme C-terminal subdomain domain-containing protein</fullName>
    </recommendedName>
</protein>
<feature type="domain" description="tRNA uridine 5-carboxymethylaminomethyl modification enzyme C-terminal subdomain" evidence="6">
    <location>
        <begin position="625"/>
        <end position="696"/>
    </location>
</feature>
<dbReference type="InterPro" id="IPR026904">
    <property type="entry name" value="MnmG_C"/>
</dbReference>
<accession>A0A061H2S8</accession>
<comment type="similarity">
    <text evidence="2">Belongs to the MnmG family.</text>
</comment>
<dbReference type="Pfam" id="PF13932">
    <property type="entry name" value="SAM_GIDA_C"/>
    <property type="match status" value="1"/>
</dbReference>
<dbReference type="Gene3D" id="2.40.30.260">
    <property type="match status" value="1"/>
</dbReference>
<reference evidence="7 8" key="1">
    <citation type="journal article" date="2013" name="Plant Cell">
        <title>The transition from a phytopathogenic smut ancestor to an anamorphic biocontrol agent deciphered by comparative whole-genome analysis.</title>
        <authorList>
            <person name="Lefebvre F."/>
            <person name="Joly D.L."/>
            <person name="Labbe C."/>
            <person name="Teichmann B."/>
            <person name="Linning R."/>
            <person name="Belzile F."/>
            <person name="Bakkeren G."/>
            <person name="Belanger R.R."/>
        </authorList>
    </citation>
    <scope>NUCLEOTIDE SEQUENCE [LARGE SCALE GENOMIC DNA]</scope>
    <source>
        <strain evidence="7 8">PF-1</strain>
    </source>
</reference>
<dbReference type="InterPro" id="IPR040131">
    <property type="entry name" value="MnmG_N"/>
</dbReference>
<dbReference type="KEGG" id="pfp:PFL1_05761"/>
<sequence>MERTCRHCARLARLRPHRLSPQKPATRSLATLASTSAPSSYRASAPAHRSDLDFDTIVIGAGHAGTEAAAASARTGARTLLLTANTASIGELSCNPSLGGIGKGTLVREVDALGGLCGQVGDQAGIQFRILNRSKGPAVHGPRAQIDRALYRRAMQAALDGYPNLTIRQAQVHGLDLEWIQCSDAGFGPQARVRGVKTSTGEVIRCSQAILATGTFLSAVIHIGLTARPAGRMLPLPSQGDDPASDVLSATLARAGFALSRLKTGTPARIDAGTVSLGPPWNSDGGSLDPRLEVLRGDPQPAPFSFLNDRPDMPAADQIECWGTRTVPASHDIVRANLSQSIHIKETVKGPRYCPSIESKVIRFRDKDSHPVWLEPEGLPGTPDGSILYPNGLSCTLPASTQQDLINSIPGLEKARVLRPGYGVEYDHVDPRELRRTLETRRIEGLYMAGQINGTTGYEEAAAQGCVAGLNAGLRAQGMDPLELGRGDGFVGAMIDDLTVQGVEEPYRMFTSRSEYRMTLRADNADSRLTPLLRAACADAVSARRWSRYTAVKSDMDSALASLERVRNTPHGWRHLGFHCTGDSHERSALDMLKQPNLSIVDLIPFVPDLEAVPRSTLERVEVEARYLVFLSRQQAEISTYNTDAQLRFPPHFDFAAVPGLNAELREKLVRLRPDDLAAVRSIPGCTPSSFAALWRSAIKADANVHQQQRQQQ</sequence>
<dbReference type="InterPro" id="IPR002218">
    <property type="entry name" value="MnmG-rel"/>
</dbReference>
<keyword evidence="4" id="KW-0274">FAD</keyword>
<dbReference type="SMART" id="SM01228">
    <property type="entry name" value="GIDA_assoc_3"/>
    <property type="match status" value="1"/>
</dbReference>
<keyword evidence="3" id="KW-0285">Flavoprotein</keyword>
<evidence type="ECO:0000256" key="1">
    <source>
        <dbReference type="ARBA" id="ARBA00001974"/>
    </source>
</evidence>
<dbReference type="GO" id="GO:0005737">
    <property type="term" value="C:cytoplasm"/>
    <property type="evidence" value="ECO:0007669"/>
    <property type="project" value="UniProtKB-ARBA"/>
</dbReference>
<dbReference type="GO" id="GO:0002098">
    <property type="term" value="P:tRNA wobble uridine modification"/>
    <property type="evidence" value="ECO:0007669"/>
    <property type="project" value="InterPro"/>
</dbReference>
<evidence type="ECO:0000256" key="3">
    <source>
        <dbReference type="ARBA" id="ARBA00022630"/>
    </source>
</evidence>
<dbReference type="SUPFAM" id="SSF51905">
    <property type="entry name" value="FAD/NAD(P)-binding domain"/>
    <property type="match status" value="1"/>
</dbReference>
<dbReference type="InterPro" id="IPR049312">
    <property type="entry name" value="GIDA_C_N"/>
</dbReference>
<gene>
    <name evidence="7" type="ORF">PFL1_05761</name>
</gene>
<name>A0A061H2S8_9BASI</name>
<dbReference type="EMBL" id="KE361643">
    <property type="protein sequence ID" value="EPQ26783.1"/>
    <property type="molecule type" value="Genomic_DNA"/>
</dbReference>
<dbReference type="FunFam" id="3.50.50.60:FF:000002">
    <property type="entry name" value="tRNA uridine 5-carboxymethylaminomethyl modification enzyme MnmG"/>
    <property type="match status" value="1"/>
</dbReference>
<evidence type="ECO:0000259" key="6">
    <source>
        <dbReference type="SMART" id="SM01228"/>
    </source>
</evidence>
<dbReference type="Proteomes" id="UP000053664">
    <property type="component" value="Unassembled WGS sequence"/>
</dbReference>
<dbReference type="InterPro" id="IPR036188">
    <property type="entry name" value="FAD/NAD-bd_sf"/>
</dbReference>
<dbReference type="OrthoDB" id="3329at2759"/>
<dbReference type="HOGENOM" id="CLU_007831_2_2_1"/>
<dbReference type="Pfam" id="PF21680">
    <property type="entry name" value="GIDA_C_1st"/>
    <property type="match status" value="1"/>
</dbReference>
<dbReference type="InterPro" id="IPR020595">
    <property type="entry name" value="MnmG-rel_CS"/>
</dbReference>
<proteinExistence type="inferred from homology"/>
<dbReference type="Gene3D" id="3.50.50.60">
    <property type="entry name" value="FAD/NAD(P)-binding domain"/>
    <property type="match status" value="2"/>
</dbReference>
<dbReference type="PANTHER" id="PTHR11806">
    <property type="entry name" value="GLUCOSE INHIBITED DIVISION PROTEIN A"/>
    <property type="match status" value="1"/>
</dbReference>
<dbReference type="eggNOG" id="KOG2311">
    <property type="taxonomic scope" value="Eukaryota"/>
</dbReference>
<dbReference type="NCBIfam" id="TIGR00136">
    <property type="entry name" value="mnmG_gidA"/>
    <property type="match status" value="1"/>
</dbReference>
<dbReference type="PROSITE" id="PS01280">
    <property type="entry name" value="GIDA_1"/>
    <property type="match status" value="1"/>
</dbReference>
<comment type="cofactor">
    <cofactor evidence="1">
        <name>FAD</name>
        <dbReference type="ChEBI" id="CHEBI:57692"/>
    </cofactor>
</comment>
<dbReference type="GeneID" id="19319846"/>
<dbReference type="PANTHER" id="PTHR11806:SF0">
    <property type="entry name" value="PROTEIN MTO1 HOMOLOG, MITOCHONDRIAL"/>
    <property type="match status" value="1"/>
</dbReference>
<dbReference type="InterPro" id="IPR004416">
    <property type="entry name" value="MnmG"/>
</dbReference>
<evidence type="ECO:0000256" key="2">
    <source>
        <dbReference type="ARBA" id="ARBA00007653"/>
    </source>
</evidence>
<dbReference type="InterPro" id="IPR047001">
    <property type="entry name" value="MnmG_C_subdom"/>
</dbReference>
<evidence type="ECO:0000256" key="4">
    <source>
        <dbReference type="ARBA" id="ARBA00022827"/>
    </source>
</evidence>
<evidence type="ECO:0000313" key="8">
    <source>
        <dbReference type="Proteomes" id="UP000053664"/>
    </source>
</evidence>
<comment type="function">
    <text evidence="5">Component of the MSS1-MTO1 complex that catalyzes the 5-carboxymethylaminomethyluridine (cmnm(5)U) modification at the 34th wobble position (U34) of mitochondrial tRNAs.</text>
</comment>
<evidence type="ECO:0000313" key="7">
    <source>
        <dbReference type="EMBL" id="EPQ26783.1"/>
    </source>
</evidence>
<dbReference type="GO" id="GO:0050660">
    <property type="term" value="F:flavin adenine dinucleotide binding"/>
    <property type="evidence" value="ECO:0007669"/>
    <property type="project" value="InterPro"/>
</dbReference>
<organism evidence="7 8">
    <name type="scientific">Pseudozyma flocculosa PF-1</name>
    <dbReference type="NCBI Taxonomy" id="1277687"/>
    <lineage>
        <taxon>Eukaryota</taxon>
        <taxon>Fungi</taxon>
        <taxon>Dikarya</taxon>
        <taxon>Basidiomycota</taxon>
        <taxon>Ustilaginomycotina</taxon>
        <taxon>Ustilaginomycetes</taxon>
        <taxon>Ustilaginales</taxon>
        <taxon>Ustilaginaceae</taxon>
        <taxon>Pseudozyma</taxon>
    </lineage>
</organism>
<dbReference type="AlphaFoldDB" id="A0A061H2S8"/>
<dbReference type="Pfam" id="PF01134">
    <property type="entry name" value="GIDA"/>
    <property type="match status" value="1"/>
</dbReference>
<dbReference type="GO" id="GO:0030488">
    <property type="term" value="P:tRNA methylation"/>
    <property type="evidence" value="ECO:0007669"/>
    <property type="project" value="TreeGrafter"/>
</dbReference>
<dbReference type="PRINTS" id="PR00411">
    <property type="entry name" value="PNDRDTASEI"/>
</dbReference>
<dbReference type="InterPro" id="IPR044920">
    <property type="entry name" value="MnmG_C_subdom_sf"/>
</dbReference>
<dbReference type="Gene3D" id="1.10.150.570">
    <property type="entry name" value="GidA associated domain, C-terminal subdomain"/>
    <property type="match status" value="1"/>
</dbReference>
<evidence type="ECO:0000256" key="5">
    <source>
        <dbReference type="ARBA" id="ARBA00054993"/>
    </source>
</evidence>
<dbReference type="RefSeq" id="XP_007881486.1">
    <property type="nucleotide sequence ID" value="XM_007883295.1"/>
</dbReference>